<name>A0ABD1C6I7_CARAN</name>
<dbReference type="InterPro" id="IPR005162">
    <property type="entry name" value="Retrotrans_gag_dom"/>
</dbReference>
<protein>
    <recommendedName>
        <fullName evidence="1">Retrotransposon gag domain-containing protein</fullName>
    </recommendedName>
</protein>
<keyword evidence="3" id="KW-1185">Reference proteome</keyword>
<evidence type="ECO:0000313" key="3">
    <source>
        <dbReference type="Proteomes" id="UP001558713"/>
    </source>
</evidence>
<dbReference type="PANTHER" id="PTHR33223">
    <property type="entry name" value="CCHC-TYPE DOMAIN-CONTAINING PROTEIN"/>
    <property type="match status" value="1"/>
</dbReference>
<proteinExistence type="predicted"/>
<organism evidence="2 3">
    <name type="scientific">Cardamine amara subsp. amara</name>
    <dbReference type="NCBI Taxonomy" id="228776"/>
    <lineage>
        <taxon>Eukaryota</taxon>
        <taxon>Viridiplantae</taxon>
        <taxon>Streptophyta</taxon>
        <taxon>Embryophyta</taxon>
        <taxon>Tracheophyta</taxon>
        <taxon>Spermatophyta</taxon>
        <taxon>Magnoliopsida</taxon>
        <taxon>eudicotyledons</taxon>
        <taxon>Gunneridae</taxon>
        <taxon>Pentapetalae</taxon>
        <taxon>rosids</taxon>
        <taxon>malvids</taxon>
        <taxon>Brassicales</taxon>
        <taxon>Brassicaceae</taxon>
        <taxon>Cardamineae</taxon>
        <taxon>Cardamine</taxon>
    </lineage>
</organism>
<dbReference type="Pfam" id="PF03732">
    <property type="entry name" value="Retrotrans_gag"/>
    <property type="match status" value="1"/>
</dbReference>
<dbReference type="AlphaFoldDB" id="A0ABD1C6I7"/>
<dbReference type="Proteomes" id="UP001558713">
    <property type="component" value="Unassembled WGS sequence"/>
</dbReference>
<feature type="domain" description="Retrotransposon gag" evidence="1">
    <location>
        <begin position="79"/>
        <end position="125"/>
    </location>
</feature>
<evidence type="ECO:0000313" key="2">
    <source>
        <dbReference type="EMBL" id="KAL1225052.1"/>
    </source>
</evidence>
<comment type="caution">
    <text evidence="2">The sequence shown here is derived from an EMBL/GenBank/DDBJ whole genome shotgun (WGS) entry which is preliminary data.</text>
</comment>
<dbReference type="PANTHER" id="PTHR33223:SF11">
    <property type="entry name" value="ELEMENT PROTEIN, PUTATIVE-RELATED"/>
    <property type="match status" value="1"/>
</dbReference>
<sequence length="276" mass="31260">MICLLGAWDAPTSHIEKHNLIPPDAHNECAVKASLMIMIRKNKLFGLPTEDPLEHLNLFEQLCNISKLFGVTEDGDMLRLFPHSLGDKATLWYRNLRHRSTSWDACKKAFLTKFPSSTRNNDSEEMQRKYIYAVNEKPAEKKQISFASWMEQYQVNDQYEGTSYDGVSTQMEETSYVQNYSYGSATLEIKRPINNLCTRVQSIETCQKNPLSLQQQQMHATFHAISVGNDQELSPRAENATFTVDSDIQDGEAVCQAVAEISQIPDPLDQACQAVS</sequence>
<reference evidence="2 3" key="1">
    <citation type="submission" date="2024-04" db="EMBL/GenBank/DDBJ databases">
        <title>Genome assembly C_amara_ONT_v2.</title>
        <authorList>
            <person name="Yant L."/>
            <person name="Moore C."/>
            <person name="Slenker M."/>
        </authorList>
    </citation>
    <scope>NUCLEOTIDE SEQUENCE [LARGE SCALE GENOMIC DNA]</scope>
    <source>
        <tissue evidence="2">Leaf</tissue>
    </source>
</reference>
<gene>
    <name evidence="2" type="ORF">V5N11_002831</name>
</gene>
<evidence type="ECO:0000259" key="1">
    <source>
        <dbReference type="Pfam" id="PF03732"/>
    </source>
</evidence>
<accession>A0ABD1C6I7</accession>
<dbReference type="EMBL" id="JBANAX010000042">
    <property type="protein sequence ID" value="KAL1225052.1"/>
    <property type="molecule type" value="Genomic_DNA"/>
</dbReference>